<dbReference type="STRING" id="1170229.K9FZ09"/>
<protein>
    <recommendedName>
        <fullName evidence="3">HNH nuclease domain-containing protein</fullName>
    </recommendedName>
</protein>
<dbReference type="HOGENOM" id="CLU_043858_1_1_1"/>
<reference evidence="2" key="1">
    <citation type="journal article" date="2012" name="BMC Genomics">
        <title>Genome sequence of the necrotrophic fungus Penicillium digitatum, the main postharvest pathogen of citrus.</title>
        <authorList>
            <person name="Marcet-Houben M."/>
            <person name="Ballester A.-R."/>
            <person name="de la Fuente B."/>
            <person name="Harries E."/>
            <person name="Marcos J.F."/>
            <person name="Gonzalez-Candelas L."/>
            <person name="Gabaldon T."/>
        </authorList>
    </citation>
    <scope>NUCLEOTIDE SEQUENCE [LARGE SCALE GENOMIC DNA]</scope>
    <source>
        <strain evidence="2">PHI26 / CECT 20796</strain>
    </source>
</reference>
<evidence type="ECO:0008006" key="3">
    <source>
        <dbReference type="Google" id="ProtNLM"/>
    </source>
</evidence>
<comment type="caution">
    <text evidence="1">The sequence shown here is derived from an EMBL/GenBank/DDBJ whole genome shotgun (WGS) entry which is preliminary data.</text>
</comment>
<accession>K9FZ09</accession>
<dbReference type="eggNOG" id="ENOG502SCMH">
    <property type="taxonomic scope" value="Eukaryota"/>
</dbReference>
<dbReference type="OMA" id="RNCLARD"/>
<dbReference type="InParanoid" id="K9FZ09"/>
<evidence type="ECO:0000313" key="1">
    <source>
        <dbReference type="EMBL" id="EKV13842.1"/>
    </source>
</evidence>
<name>K9FZ09_PEND2</name>
<proteinExistence type="predicted"/>
<gene>
    <name evidence="1" type="ORF">PDIG_35860</name>
</gene>
<sequence>MAVPHHRHRTSLEGVIFPPPRRLSPEEHDEATKLFNSLIEHFEPLQASNKGYKPLTLLRLTKGGVSVGDEFLELFFTFIQCDRLGVPETTLAETLASLRSFQGWTSEEQHELSQSLVEFSYFLMDNFYLPLKSLAAKTPQPTPAFLSRPDLSDPAIGTPQRVSNLRKCCLTRDRHRCVVTRKFDVREAEARYRIDGSNVRDDDGNSLLEETGNTTFLEVAHIIPHSLMSHSDISGESKLVQLHQLFGNFEIAFESVPDQPHTYKIDYINTNRMFRPDNLPVTRPLFITPDRSVEPPSPQLLELHRVIGRILHLSAAGEYIDKLVRDMEDMEAGGVCSDGSTRIDDYVRYRLTTEFHQMIVC</sequence>
<dbReference type="OrthoDB" id="2104739at2759"/>
<keyword evidence="2" id="KW-1185">Reference proteome</keyword>
<dbReference type="AlphaFoldDB" id="K9FZ09"/>
<dbReference type="EMBL" id="AKCT01000150">
    <property type="protein sequence ID" value="EKV13842.1"/>
    <property type="molecule type" value="Genomic_DNA"/>
</dbReference>
<organism evidence="1 2">
    <name type="scientific">Penicillium digitatum (strain PHI26 / CECT 20796)</name>
    <name type="common">Green mold</name>
    <dbReference type="NCBI Taxonomy" id="1170229"/>
    <lineage>
        <taxon>Eukaryota</taxon>
        <taxon>Fungi</taxon>
        <taxon>Dikarya</taxon>
        <taxon>Ascomycota</taxon>
        <taxon>Pezizomycotina</taxon>
        <taxon>Eurotiomycetes</taxon>
        <taxon>Eurotiomycetidae</taxon>
        <taxon>Eurotiales</taxon>
        <taxon>Aspergillaceae</taxon>
        <taxon>Penicillium</taxon>
    </lineage>
</organism>
<evidence type="ECO:0000313" key="2">
    <source>
        <dbReference type="Proteomes" id="UP000009882"/>
    </source>
</evidence>
<dbReference type="Proteomes" id="UP000009882">
    <property type="component" value="Unassembled WGS sequence"/>
</dbReference>